<feature type="chain" id="PRO_5045642223" evidence="2">
    <location>
        <begin position="22"/>
        <end position="328"/>
    </location>
</feature>
<reference evidence="3 4" key="1">
    <citation type="submission" date="2021-05" db="EMBL/GenBank/DDBJ databases">
        <title>Roseococcus sp. XZZS9, whole genome shotgun sequencing project.</title>
        <authorList>
            <person name="Zhao G."/>
            <person name="Shen L."/>
        </authorList>
    </citation>
    <scope>NUCLEOTIDE SEQUENCE [LARGE SCALE GENOMIC DNA]</scope>
    <source>
        <strain evidence="3 4">XZZS9</strain>
    </source>
</reference>
<dbReference type="PIRSF" id="PIRSF017082">
    <property type="entry name" value="YflP"/>
    <property type="match status" value="1"/>
</dbReference>
<evidence type="ECO:0000313" key="3">
    <source>
        <dbReference type="EMBL" id="MBS7811648.1"/>
    </source>
</evidence>
<dbReference type="Gene3D" id="3.40.190.150">
    <property type="entry name" value="Bordetella uptake gene, domain 1"/>
    <property type="match status" value="1"/>
</dbReference>
<feature type="signal peptide" evidence="2">
    <location>
        <begin position="1"/>
        <end position="21"/>
    </location>
</feature>
<evidence type="ECO:0000256" key="2">
    <source>
        <dbReference type="SAM" id="SignalP"/>
    </source>
</evidence>
<dbReference type="Pfam" id="PF03401">
    <property type="entry name" value="TctC"/>
    <property type="match status" value="1"/>
</dbReference>
<keyword evidence="2" id="KW-0732">Signal</keyword>
<dbReference type="EMBL" id="JAHCDA010000002">
    <property type="protein sequence ID" value="MBS7811648.1"/>
    <property type="molecule type" value="Genomic_DNA"/>
</dbReference>
<dbReference type="Proteomes" id="UP000766336">
    <property type="component" value="Unassembled WGS sequence"/>
</dbReference>
<gene>
    <name evidence="3" type="ORF">KHU32_11935</name>
</gene>
<name>A0ABS5QDV2_9PROT</name>
<proteinExistence type="inferred from homology"/>
<dbReference type="SUPFAM" id="SSF53850">
    <property type="entry name" value="Periplasmic binding protein-like II"/>
    <property type="match status" value="1"/>
</dbReference>
<accession>A0ABS5QDV2</accession>
<protein>
    <submittedName>
        <fullName evidence="3">Tripartite tricarboxylate transporter substrate binding protein</fullName>
    </submittedName>
</protein>
<sequence>MRIPLLVATMAGLMAGHAALAQPQPSMTGGRPILLMGGFPAGTQADIYWRLIQQPLAAELGSPTAVEARTGASGNIALEATARAAPDGTVVLAATSAMLAINRAVMPSMPIDTQTDLAPVMTLFEAPNVLVVSAEKRPQFTNCQALISAARAAPGRLNYASSGIGASTHLAAAQFATAANIDVTHVPYRGGPFAMTALYQGDADLFFYQSGPVLDDWRNGRVRLLGITSAQRMPSLPEIPTIAEACDMPGFVSTTWYGVVVAAATPRPIIDRLHAAIRKVTDTPEIRARLEGMGFTMMLGGPEEMRARLAADIPHWAEVVRRSGARQQ</sequence>
<evidence type="ECO:0000256" key="1">
    <source>
        <dbReference type="ARBA" id="ARBA00006987"/>
    </source>
</evidence>
<evidence type="ECO:0000313" key="4">
    <source>
        <dbReference type="Proteomes" id="UP000766336"/>
    </source>
</evidence>
<dbReference type="PANTHER" id="PTHR42928">
    <property type="entry name" value="TRICARBOXYLATE-BINDING PROTEIN"/>
    <property type="match status" value="1"/>
</dbReference>
<dbReference type="Gene3D" id="3.40.190.10">
    <property type="entry name" value="Periplasmic binding protein-like II"/>
    <property type="match status" value="1"/>
</dbReference>
<keyword evidence="4" id="KW-1185">Reference proteome</keyword>
<dbReference type="PANTHER" id="PTHR42928:SF5">
    <property type="entry name" value="BLR1237 PROTEIN"/>
    <property type="match status" value="1"/>
</dbReference>
<organism evidence="3 4">
    <name type="scientific">Roseococcus pinisoli</name>
    <dbReference type="NCBI Taxonomy" id="2835040"/>
    <lineage>
        <taxon>Bacteria</taxon>
        <taxon>Pseudomonadati</taxon>
        <taxon>Pseudomonadota</taxon>
        <taxon>Alphaproteobacteria</taxon>
        <taxon>Acetobacterales</taxon>
        <taxon>Roseomonadaceae</taxon>
        <taxon>Roseococcus</taxon>
    </lineage>
</organism>
<dbReference type="InterPro" id="IPR042100">
    <property type="entry name" value="Bug_dom1"/>
</dbReference>
<dbReference type="InterPro" id="IPR005064">
    <property type="entry name" value="BUG"/>
</dbReference>
<comment type="caution">
    <text evidence="3">The sequence shown here is derived from an EMBL/GenBank/DDBJ whole genome shotgun (WGS) entry which is preliminary data.</text>
</comment>
<comment type="similarity">
    <text evidence="1">Belongs to the UPF0065 (bug) family.</text>
</comment>